<evidence type="ECO:0000313" key="21">
    <source>
        <dbReference type="Proteomes" id="UP000039324"/>
    </source>
</evidence>
<dbReference type="OrthoDB" id="440755at2759"/>
<evidence type="ECO:0000256" key="16">
    <source>
        <dbReference type="ARBA" id="ARBA00049421"/>
    </source>
</evidence>
<evidence type="ECO:0000256" key="11">
    <source>
        <dbReference type="ARBA" id="ARBA00023034"/>
    </source>
</evidence>
<evidence type="ECO:0000313" key="19">
    <source>
        <dbReference type="EMBL" id="CEP03999.1"/>
    </source>
</evidence>
<evidence type="ECO:0000256" key="7">
    <source>
        <dbReference type="ARBA" id="ARBA00022692"/>
    </source>
</evidence>
<proteinExistence type="inferred from homology"/>
<evidence type="ECO:0000256" key="1">
    <source>
        <dbReference type="ARBA" id="ARBA00001936"/>
    </source>
</evidence>
<dbReference type="GO" id="GO:0046872">
    <property type="term" value="F:metal ion binding"/>
    <property type="evidence" value="ECO:0007669"/>
    <property type="project" value="UniProtKB-KW"/>
</dbReference>
<dbReference type="Proteomes" id="UP000290189">
    <property type="component" value="Unassembled WGS sequence"/>
</dbReference>
<dbReference type="InterPro" id="IPR029044">
    <property type="entry name" value="Nucleotide-diphossugar_trans"/>
</dbReference>
<evidence type="ECO:0000256" key="4">
    <source>
        <dbReference type="ARBA" id="ARBA00006492"/>
    </source>
</evidence>
<keyword evidence="20" id="KW-0496">Mitochondrion</keyword>
<dbReference type="FunFam" id="3.90.550.10:FF:000252">
    <property type="entry name" value="Protein O-linked-mannose beta-1,2-N-acetylglucosaminyltransferase 1"/>
    <property type="match status" value="1"/>
</dbReference>
<dbReference type="Gene3D" id="3.90.550.10">
    <property type="entry name" value="Spore Coat Polysaccharide Biosynthesis Protein SpsA, Chain A"/>
    <property type="match status" value="1"/>
</dbReference>
<dbReference type="EMBL" id="CDSF01000165">
    <property type="protein sequence ID" value="CEP03999.1"/>
    <property type="molecule type" value="Genomic_DNA"/>
</dbReference>
<sequence length="552" mass="61934">MLIRPRGPAGLAGAADGGAGAGPDSHALYGRRVRTRSWSARLAVGFAVVAIVSWILFVLHYVRFHYQYDKKRVDEPLVLPVQHVPAATAPRAAVVDAVRQTAHRGPFFDDPTKSPAILVLTYNRPQYLTQTIQRLHELPRRAAFKVYVSQDGDHLETSRFLESITDWATRLQRDRRPLIDERQGGTAYLAQHYKWALDRLFIDYNHSHVVVLEDDLILSPDCLVMFEQTAVLLDQDPSIWCVSSWNDLGRPRYAHDNRTLSRTDYFPGLGWMLSRSLWLELSPRFPLDQWDHWMRLDTVSRGRSCIVPEVSRNRNIGESGTTDGAFFASRVASIKFNEDPVDDFGPVDYLLKRNYDRYVRDVVRRGRIMGDVGEIAAFVGANSRGSAGTKQYLVAPYLLEEYASVTASLDLLDTPRGYYQGVTLLSLGPSRGIVLIDRRVSPFCPDHLRQLPNPSLLALAAERNVDCDATCAGVSMVCDRYHFQFINTCSALESAFPCERGCLGGVVGDDVPNYVSSSAKPDLHGFCLTTEGWPTCTAKHWTTSRLCPCIPR</sequence>
<dbReference type="PANTHER" id="PTHR10468">
    <property type="entry name" value="PROTEIN O-LINKED-MANNOSE BETA-1,2-N-ACETYLGLUCOSAMINYLTRANSFERASE 1/ALPHA-1,3-MANNOSYL-GLYCOPROTEIN 2-BETA-N-ACETYLGLUCOSAMINYLTRANSFERASE"/>
    <property type="match status" value="1"/>
</dbReference>
<keyword evidence="8" id="KW-0479">Metal-binding</keyword>
<keyword evidence="10 18" id="KW-1133">Transmembrane helix</keyword>
<dbReference type="PANTHER" id="PTHR10468:SF0">
    <property type="entry name" value="ALPHA-1,3-MANNOSYL-GLYCOPROTEIN 2-BETA-N-ACETYLGLUCOSAMINYLTRANSFERASE"/>
    <property type="match status" value="1"/>
</dbReference>
<evidence type="ECO:0000256" key="17">
    <source>
        <dbReference type="SAM" id="MobiDB-lite"/>
    </source>
</evidence>
<dbReference type="GO" id="GO:0003827">
    <property type="term" value="F:alpha-1,3-mannosylglycoprotein 2-beta-N-acetylglucosaminyltransferase activity"/>
    <property type="evidence" value="ECO:0007669"/>
    <property type="project" value="UniProtKB-EC"/>
</dbReference>
<gene>
    <name evidence="19" type="ORF">PBRA_009579</name>
    <name evidence="20" type="ORF">PLBR_LOCUS7492</name>
</gene>
<evidence type="ECO:0000256" key="5">
    <source>
        <dbReference type="ARBA" id="ARBA00022676"/>
    </source>
</evidence>
<keyword evidence="11" id="KW-0333">Golgi apparatus</keyword>
<comment type="subcellular location">
    <subcellularLocation>
        <location evidence="2">Golgi apparatus membrane</location>
        <topology evidence="2">Single-pass type II membrane protein</topology>
    </subcellularLocation>
</comment>
<dbReference type="SUPFAM" id="SSF53448">
    <property type="entry name" value="Nucleotide-diphospho-sugar transferases"/>
    <property type="match status" value="1"/>
</dbReference>
<feature type="transmembrane region" description="Helical" evidence="18">
    <location>
        <begin position="42"/>
        <end position="62"/>
    </location>
</feature>
<keyword evidence="9" id="KW-0735">Signal-anchor</keyword>
<dbReference type="EMBL" id="OVEO01000014">
    <property type="protein sequence ID" value="SPR00277.1"/>
    <property type="molecule type" value="Genomic_DNA"/>
</dbReference>
<dbReference type="STRING" id="37360.A0A0G4J939"/>
<name>A0A0G4J939_PLABS</name>
<evidence type="ECO:0000256" key="3">
    <source>
        <dbReference type="ARBA" id="ARBA00004922"/>
    </source>
</evidence>
<evidence type="ECO:0000256" key="10">
    <source>
        <dbReference type="ARBA" id="ARBA00022989"/>
    </source>
</evidence>
<evidence type="ECO:0000256" key="15">
    <source>
        <dbReference type="ARBA" id="ARBA00041712"/>
    </source>
</evidence>
<accession>A0A0G4J939</accession>
<keyword evidence="5" id="KW-0328">Glycosyltransferase</keyword>
<evidence type="ECO:0000313" key="20">
    <source>
        <dbReference type="EMBL" id="SPR00277.1"/>
    </source>
</evidence>
<evidence type="ECO:0000313" key="22">
    <source>
        <dbReference type="Proteomes" id="UP000290189"/>
    </source>
</evidence>
<dbReference type="GO" id="GO:0000139">
    <property type="term" value="C:Golgi membrane"/>
    <property type="evidence" value="ECO:0007669"/>
    <property type="project" value="UniProtKB-SubCell"/>
</dbReference>
<evidence type="ECO:0000256" key="2">
    <source>
        <dbReference type="ARBA" id="ARBA00004323"/>
    </source>
</evidence>
<keyword evidence="21" id="KW-1185">Reference proteome</keyword>
<comment type="catalytic activity">
    <reaction evidence="16">
        <text>N(4)-(alpha-D-Man-(1-&gt;3)-[alpha-D-Man-(1-&gt;3)-[alpha-D-Man-(1-&gt;6)]-alpha-D-Man-(1-&gt;6)]-beta-D-Man-(1-&gt;4)-beta-D-GlcNAc-(1-&gt;4)-beta-D-GlcNAc)-L-asparaginyl-[protein] (N-glucan mannose isomer 5A1,2) + UDP-N-acetyl-alpha-D-glucosamine = N(4)-{beta-D-GlcNAc-(1-&gt;2)-alpha-D-Man-(1-&gt;3)-[alpha-D-Man-(1-&gt;3)-[alpha-D-Man-(1-&gt;6)]-alpha-D-Man-(1-&gt;6)]-beta-D-Man-(1-&gt;4)-beta-D-GlcNAc-(1-&gt;4)-beta-D-GlcNAc}-L-asparaginyl-[protein] + UDP + H(+)</text>
        <dbReference type="Rhea" id="RHEA:11456"/>
        <dbReference type="Rhea" id="RHEA-COMP:14367"/>
        <dbReference type="Rhea" id="RHEA-COMP:14368"/>
        <dbReference type="ChEBI" id="CHEBI:15378"/>
        <dbReference type="ChEBI" id="CHEBI:57705"/>
        <dbReference type="ChEBI" id="CHEBI:58223"/>
        <dbReference type="ChEBI" id="CHEBI:59087"/>
        <dbReference type="ChEBI" id="CHEBI:60625"/>
        <dbReference type="EC" id="2.4.1.101"/>
    </reaction>
</comment>
<dbReference type="InterPro" id="IPR004139">
    <property type="entry name" value="Glyco_trans_13"/>
</dbReference>
<dbReference type="Proteomes" id="UP000039324">
    <property type="component" value="Unassembled WGS sequence"/>
</dbReference>
<dbReference type="AlphaFoldDB" id="A0A0G4J939"/>
<protein>
    <recommendedName>
        <fullName evidence="14">alpha-1,3-mannosyl-glycoprotein 2-beta-N-acetylglucosaminyltransferase</fullName>
        <ecNumber evidence="14">2.4.1.101</ecNumber>
    </recommendedName>
    <alternativeName>
        <fullName evidence="15">N-glycosyl-oligosaccharide-glycoprotein N-acetylglucosaminyltransferase I</fullName>
    </alternativeName>
</protein>
<comment type="cofactor">
    <cofactor evidence="1">
        <name>Mn(2+)</name>
        <dbReference type="ChEBI" id="CHEBI:29035"/>
    </cofactor>
</comment>
<dbReference type="OMA" id="HRLFRTD"/>
<keyword evidence="12 18" id="KW-0472">Membrane</keyword>
<feature type="region of interest" description="Disordered" evidence="17">
    <location>
        <begin position="1"/>
        <end position="22"/>
    </location>
</feature>
<dbReference type="EC" id="2.4.1.101" evidence="14"/>
<comment type="similarity">
    <text evidence="4">Belongs to the glycosyltransferase 13 family.</text>
</comment>
<dbReference type="InterPro" id="IPR052261">
    <property type="entry name" value="Glycosyltransferase_13"/>
</dbReference>
<keyword evidence="7 18" id="KW-0812">Transmembrane</keyword>
<evidence type="ECO:0000256" key="8">
    <source>
        <dbReference type="ARBA" id="ARBA00022723"/>
    </source>
</evidence>
<keyword evidence="6" id="KW-0808">Transferase</keyword>
<dbReference type="Pfam" id="PF03071">
    <property type="entry name" value="GNT-I"/>
    <property type="match status" value="1"/>
</dbReference>
<organism evidence="19 21">
    <name type="scientific">Plasmodiophora brassicae</name>
    <name type="common">Clubroot disease agent</name>
    <dbReference type="NCBI Taxonomy" id="37360"/>
    <lineage>
        <taxon>Eukaryota</taxon>
        <taxon>Sar</taxon>
        <taxon>Rhizaria</taxon>
        <taxon>Endomyxa</taxon>
        <taxon>Phytomyxea</taxon>
        <taxon>Plasmodiophorida</taxon>
        <taxon>Plasmodiophoridae</taxon>
        <taxon>Plasmodiophora</taxon>
    </lineage>
</organism>
<evidence type="ECO:0000256" key="14">
    <source>
        <dbReference type="ARBA" id="ARBA00038949"/>
    </source>
</evidence>
<evidence type="ECO:0000256" key="18">
    <source>
        <dbReference type="SAM" id="Phobius"/>
    </source>
</evidence>
<dbReference type="UniPathway" id="UPA00378"/>
<keyword evidence="13" id="KW-0464">Manganese</keyword>
<evidence type="ECO:0000256" key="12">
    <source>
        <dbReference type="ARBA" id="ARBA00023136"/>
    </source>
</evidence>
<geneLocation type="mitochondrion" evidence="20"/>
<evidence type="ECO:0000256" key="13">
    <source>
        <dbReference type="ARBA" id="ARBA00023211"/>
    </source>
</evidence>
<evidence type="ECO:0000256" key="6">
    <source>
        <dbReference type="ARBA" id="ARBA00022679"/>
    </source>
</evidence>
<reference evidence="20 22" key="2">
    <citation type="submission" date="2018-03" db="EMBL/GenBank/DDBJ databases">
        <authorList>
            <person name="Fogelqvist J."/>
        </authorList>
    </citation>
    <scope>NUCLEOTIDE SEQUENCE [LARGE SCALE GENOMIC DNA]</scope>
</reference>
<reference evidence="19 21" key="1">
    <citation type="submission" date="2015-02" db="EMBL/GenBank/DDBJ databases">
        <authorList>
            <person name="Chooi Y.-H."/>
        </authorList>
    </citation>
    <scope>NUCLEOTIDE SEQUENCE [LARGE SCALE GENOMIC DNA]</scope>
    <source>
        <strain evidence="19">E3</strain>
    </source>
</reference>
<evidence type="ECO:0000256" key="9">
    <source>
        <dbReference type="ARBA" id="ARBA00022968"/>
    </source>
</evidence>
<comment type="pathway">
    <text evidence="3">Protein modification; protein glycosylation.</text>
</comment>